<dbReference type="GO" id="GO:0006422">
    <property type="term" value="P:aspartyl-tRNA aminoacylation"/>
    <property type="evidence" value="ECO:0007669"/>
    <property type="project" value="UniProtKB-UniRule"/>
</dbReference>
<feature type="binding site" evidence="9">
    <location>
        <position position="352"/>
    </location>
    <ligand>
        <name>L-aspartate</name>
        <dbReference type="ChEBI" id="CHEBI:29991"/>
    </ligand>
</feature>
<comment type="caution">
    <text evidence="11">The sequence shown here is derived from an EMBL/GenBank/DDBJ whole genome shotgun (WGS) entry which is preliminary data.</text>
</comment>
<reference evidence="11 12" key="1">
    <citation type="journal article" date="2016" name="Nat. Commun.">
        <title>Thousands of microbial genomes shed light on interconnected biogeochemical processes in an aquifer system.</title>
        <authorList>
            <person name="Anantharaman K."/>
            <person name="Brown C.T."/>
            <person name="Hug L.A."/>
            <person name="Sharon I."/>
            <person name="Castelle C.J."/>
            <person name="Probst A.J."/>
            <person name="Thomas B.C."/>
            <person name="Singh A."/>
            <person name="Wilkins M.J."/>
            <person name="Karaoz U."/>
            <person name="Brodie E.L."/>
            <person name="Williams K.H."/>
            <person name="Hubbard S.S."/>
            <person name="Banfield J.F."/>
        </authorList>
    </citation>
    <scope>NUCLEOTIDE SEQUENCE [LARGE SCALE GENOMIC DNA]</scope>
</reference>
<feature type="binding site" evidence="9">
    <location>
        <begin position="397"/>
        <end position="400"/>
    </location>
    <ligand>
        <name>ATP</name>
        <dbReference type="ChEBI" id="CHEBI:30616"/>
    </ligand>
</feature>
<dbReference type="Pfam" id="PF00152">
    <property type="entry name" value="tRNA-synt_2"/>
    <property type="match status" value="1"/>
</dbReference>
<feature type="region of interest" description="Aspartate" evidence="9">
    <location>
        <begin position="187"/>
        <end position="190"/>
    </location>
</feature>
<dbReference type="GO" id="GO:0005524">
    <property type="term" value="F:ATP binding"/>
    <property type="evidence" value="ECO:0007669"/>
    <property type="project" value="UniProtKB-UniRule"/>
</dbReference>
<dbReference type="PANTHER" id="PTHR43450">
    <property type="entry name" value="ASPARTYL-TRNA SYNTHETASE"/>
    <property type="match status" value="1"/>
</dbReference>
<dbReference type="PRINTS" id="PR01042">
    <property type="entry name" value="TRNASYNTHASP"/>
</dbReference>
<dbReference type="Gene3D" id="3.30.930.10">
    <property type="entry name" value="Bira Bifunctional Protein, Domain 2"/>
    <property type="match status" value="1"/>
</dbReference>
<dbReference type="InterPro" id="IPR004523">
    <property type="entry name" value="Asp-tRNA_synthase_2"/>
</dbReference>
<organism evidence="11 12">
    <name type="scientific">Candidatus Woesebacteria bacterium RIFCSPLOWO2_01_FULL_44_14</name>
    <dbReference type="NCBI Taxonomy" id="1802525"/>
    <lineage>
        <taxon>Bacteria</taxon>
        <taxon>Candidatus Woeseibacteriota</taxon>
    </lineage>
</organism>
<keyword evidence="8 9" id="KW-0030">Aminoacyl-tRNA synthetase</keyword>
<dbReference type="HAMAP" id="MF_02075">
    <property type="entry name" value="Asp_tRNA_synth_type2"/>
    <property type="match status" value="1"/>
</dbReference>
<dbReference type="InterPro" id="IPR004364">
    <property type="entry name" value="Aa-tRNA-synt_II"/>
</dbReference>
<comment type="subcellular location">
    <subcellularLocation>
        <location evidence="1 9">Cytoplasm</location>
    </subcellularLocation>
</comment>
<dbReference type="InterPro" id="IPR006195">
    <property type="entry name" value="aa-tRNA-synth_II"/>
</dbReference>
<dbReference type="GO" id="GO:0004815">
    <property type="term" value="F:aspartate-tRNA ligase activity"/>
    <property type="evidence" value="ECO:0007669"/>
    <property type="project" value="UniProtKB-UniRule"/>
</dbReference>
<evidence type="ECO:0000256" key="8">
    <source>
        <dbReference type="ARBA" id="ARBA00023146"/>
    </source>
</evidence>
<evidence type="ECO:0000256" key="5">
    <source>
        <dbReference type="ARBA" id="ARBA00022741"/>
    </source>
</evidence>
<feature type="binding site" evidence="9">
    <location>
        <position position="209"/>
    </location>
    <ligand>
        <name>L-aspartate</name>
        <dbReference type="ChEBI" id="CHEBI:29991"/>
    </ligand>
</feature>
<dbReference type="EMBL" id="MGHL01000006">
    <property type="protein sequence ID" value="OGM70239.1"/>
    <property type="molecule type" value="Genomic_DNA"/>
</dbReference>
<keyword evidence="4 9" id="KW-0436">Ligase</keyword>
<dbReference type="InterPro" id="IPR047089">
    <property type="entry name" value="Asp-tRNA-ligase_1_N"/>
</dbReference>
<dbReference type="InterPro" id="IPR045864">
    <property type="entry name" value="aa-tRNA-synth_II/BPL/LPL"/>
</dbReference>
<keyword evidence="5 9" id="KW-0547">Nucleotide-binding</keyword>
<dbReference type="AlphaFoldDB" id="A0A1F8C2Z1"/>
<evidence type="ECO:0000313" key="12">
    <source>
        <dbReference type="Proteomes" id="UP000178429"/>
    </source>
</evidence>
<comment type="caution">
    <text evidence="9">Lacks conserved residue(s) required for the propagation of feature annotation.</text>
</comment>
<dbReference type="SUPFAM" id="SSF50249">
    <property type="entry name" value="Nucleic acid-binding proteins"/>
    <property type="match status" value="1"/>
</dbReference>
<evidence type="ECO:0000256" key="3">
    <source>
        <dbReference type="ARBA" id="ARBA00022490"/>
    </source>
</evidence>
<dbReference type="InterPro" id="IPR004365">
    <property type="entry name" value="NA-bd_OB_tRNA"/>
</dbReference>
<gene>
    <name evidence="9" type="primary">aspS</name>
    <name evidence="11" type="ORF">A2975_04165</name>
</gene>
<dbReference type="Gene3D" id="2.40.50.140">
    <property type="entry name" value="Nucleic acid-binding proteins"/>
    <property type="match status" value="1"/>
</dbReference>
<name>A0A1F8C2Z1_9BACT</name>
<feature type="binding site" evidence="9">
    <location>
        <position position="356"/>
    </location>
    <ligand>
        <name>L-aspartate</name>
        <dbReference type="ChEBI" id="CHEBI:29991"/>
    </ligand>
</feature>
<sequence>MDRTLAIETTKKVGEKVLLKGWVDSVRDHGGITFIDLRDRSGLVQCVGKGLPRVTPESVVEIAGEVKKRPEKLVNKNLETGVVEIQIKKLKILSLADELPIPIQAKEGEVGATKRFNWRWINLRQEGKRQIFEVWTALEKGFRDYWEQGGYVQVYSPSFMSTASESGAEVFEVKYFERKAFLAQSPQFYKQMAMAAGFEKIFMVGPVFRAELSFTTRHMTEFTGWDFEISFIESHYDVMAEEEKMLVSAFKRVKADVGVDLEIPQIPFPKISMAEAKNKLNKLGIESEKEYDVTPEEEKELSRLIKEETGHDFVFLIDYPKEARPFYHMRHKDNPDLTMSFDLLYKGIEITTGAQREHRIEVLEKQAKEKKMSLDDLKDYLNFFRYGCPPHGGGGIGPGRIVMKILDLPSVKEATFLPRDVKRLKP</sequence>
<dbReference type="EC" id="6.1.1.12" evidence="9"/>
<proteinExistence type="inferred from homology"/>
<dbReference type="NCBIfam" id="NF003483">
    <property type="entry name" value="PRK05159.1"/>
    <property type="match status" value="1"/>
</dbReference>
<accession>A0A1F8C2Z1</accession>
<keyword evidence="7 9" id="KW-0648">Protein biosynthesis</keyword>
<dbReference type="STRING" id="1802525.A2975_04165"/>
<keyword evidence="3 9" id="KW-0963">Cytoplasm</keyword>
<evidence type="ECO:0000313" key="11">
    <source>
        <dbReference type="EMBL" id="OGM70239.1"/>
    </source>
</evidence>
<comment type="catalytic activity">
    <reaction evidence="9">
        <text>tRNA(Asp) + L-aspartate + ATP = L-aspartyl-tRNA(Asp) + AMP + diphosphate</text>
        <dbReference type="Rhea" id="RHEA:19649"/>
        <dbReference type="Rhea" id="RHEA-COMP:9660"/>
        <dbReference type="Rhea" id="RHEA-COMP:9678"/>
        <dbReference type="ChEBI" id="CHEBI:29991"/>
        <dbReference type="ChEBI" id="CHEBI:30616"/>
        <dbReference type="ChEBI" id="CHEBI:33019"/>
        <dbReference type="ChEBI" id="CHEBI:78442"/>
        <dbReference type="ChEBI" id="CHEBI:78516"/>
        <dbReference type="ChEBI" id="CHEBI:456215"/>
        <dbReference type="EC" id="6.1.1.12"/>
    </reaction>
</comment>
<evidence type="ECO:0000256" key="4">
    <source>
        <dbReference type="ARBA" id="ARBA00022598"/>
    </source>
</evidence>
<comment type="function">
    <text evidence="9">Catalyzes the attachment of L-aspartate to tRNA(Asp) in a two-step reaction: L-aspartate is first activated by ATP to form Asp-AMP and then transferred to the acceptor end of tRNA(Asp).</text>
</comment>
<dbReference type="SUPFAM" id="SSF55681">
    <property type="entry name" value="Class II aaRS and biotin synthetases"/>
    <property type="match status" value="1"/>
</dbReference>
<dbReference type="GO" id="GO:0005829">
    <property type="term" value="C:cytosol"/>
    <property type="evidence" value="ECO:0007669"/>
    <property type="project" value="TreeGrafter"/>
</dbReference>
<evidence type="ECO:0000259" key="10">
    <source>
        <dbReference type="PROSITE" id="PS50862"/>
    </source>
</evidence>
<feature type="domain" description="Aminoacyl-transfer RNA synthetases class-II family profile" evidence="10">
    <location>
        <begin position="132"/>
        <end position="426"/>
    </location>
</feature>
<dbReference type="InterPro" id="IPR012340">
    <property type="entry name" value="NA-bd_OB-fold"/>
</dbReference>
<dbReference type="Pfam" id="PF01336">
    <property type="entry name" value="tRNA_anti-codon"/>
    <property type="match status" value="1"/>
</dbReference>
<feature type="binding site" evidence="9">
    <location>
        <position position="349"/>
    </location>
    <ligand>
        <name>ATP</name>
        <dbReference type="ChEBI" id="CHEBI:30616"/>
    </ligand>
</feature>
<dbReference type="GO" id="GO:0003723">
    <property type="term" value="F:RNA binding"/>
    <property type="evidence" value="ECO:0007669"/>
    <property type="project" value="TreeGrafter"/>
</dbReference>
<dbReference type="CDD" id="cd04317">
    <property type="entry name" value="EcAspRS_like_N"/>
    <property type="match status" value="1"/>
</dbReference>
<evidence type="ECO:0000256" key="6">
    <source>
        <dbReference type="ARBA" id="ARBA00022840"/>
    </source>
</evidence>
<comment type="similarity">
    <text evidence="2 9">Belongs to the class-II aminoacyl-tRNA synthetase family. Type 2 subfamily.</text>
</comment>
<evidence type="ECO:0000256" key="2">
    <source>
        <dbReference type="ARBA" id="ARBA00005312"/>
    </source>
</evidence>
<dbReference type="GO" id="GO:0017101">
    <property type="term" value="C:aminoacyl-tRNA synthetase multienzyme complex"/>
    <property type="evidence" value="ECO:0007669"/>
    <property type="project" value="TreeGrafter"/>
</dbReference>
<evidence type="ECO:0000256" key="9">
    <source>
        <dbReference type="HAMAP-Rule" id="MF_02075"/>
    </source>
</evidence>
<keyword evidence="6 9" id="KW-0067">ATP-binding</keyword>
<comment type="subunit">
    <text evidence="9">Homodimer.</text>
</comment>
<dbReference type="Proteomes" id="UP000178429">
    <property type="component" value="Unassembled WGS sequence"/>
</dbReference>
<feature type="binding site" evidence="9">
    <location>
        <position position="165"/>
    </location>
    <ligand>
        <name>L-aspartate</name>
        <dbReference type="ChEBI" id="CHEBI:29991"/>
    </ligand>
</feature>
<dbReference type="PROSITE" id="PS50862">
    <property type="entry name" value="AA_TRNA_LIGASE_II"/>
    <property type="match status" value="1"/>
</dbReference>
<protein>
    <recommendedName>
        <fullName evidence="9">Aspartate--tRNA ligase</fullName>
        <ecNumber evidence="9">6.1.1.12</ecNumber>
    </recommendedName>
    <alternativeName>
        <fullName evidence="9">Aspartyl-tRNA synthetase</fullName>
        <shortName evidence="9">AspRS</shortName>
    </alternativeName>
</protein>
<dbReference type="PANTHER" id="PTHR43450:SF1">
    <property type="entry name" value="ASPARTATE--TRNA LIGASE, CYTOPLASMIC"/>
    <property type="match status" value="1"/>
</dbReference>
<feature type="binding site" evidence="9">
    <location>
        <begin position="209"/>
        <end position="211"/>
    </location>
    <ligand>
        <name>ATP</name>
        <dbReference type="ChEBI" id="CHEBI:30616"/>
    </ligand>
</feature>
<evidence type="ECO:0000256" key="7">
    <source>
        <dbReference type="ARBA" id="ARBA00022917"/>
    </source>
</evidence>
<dbReference type="InterPro" id="IPR002312">
    <property type="entry name" value="Asp/Asn-tRNA-synth_IIb"/>
</dbReference>
<evidence type="ECO:0000256" key="1">
    <source>
        <dbReference type="ARBA" id="ARBA00004496"/>
    </source>
</evidence>